<protein>
    <submittedName>
        <fullName evidence="8">Tyrosine-type recombinase/integrase</fullName>
    </submittedName>
</protein>
<name>A0A8J7WM46_9ACTN</name>
<dbReference type="PROSITE" id="PS51898">
    <property type="entry name" value="TYR_RECOMBINASE"/>
    <property type="match status" value="1"/>
</dbReference>
<dbReference type="RefSeq" id="WP_211467854.1">
    <property type="nucleotide sequence ID" value="NZ_JAGSXH010000035.1"/>
</dbReference>
<organism evidence="8 9">
    <name type="scientific">Actinocrinis puniceicyclus</name>
    <dbReference type="NCBI Taxonomy" id="977794"/>
    <lineage>
        <taxon>Bacteria</taxon>
        <taxon>Bacillati</taxon>
        <taxon>Actinomycetota</taxon>
        <taxon>Actinomycetes</taxon>
        <taxon>Catenulisporales</taxon>
        <taxon>Actinospicaceae</taxon>
        <taxon>Actinocrinis</taxon>
    </lineage>
</organism>
<dbReference type="InterPro" id="IPR002104">
    <property type="entry name" value="Integrase_catalytic"/>
</dbReference>
<feature type="region of interest" description="Disordered" evidence="5">
    <location>
        <begin position="406"/>
        <end position="450"/>
    </location>
</feature>
<dbReference type="InterPro" id="IPR044068">
    <property type="entry name" value="CB"/>
</dbReference>
<keyword evidence="1" id="KW-0229">DNA integration</keyword>
<dbReference type="InterPro" id="IPR013762">
    <property type="entry name" value="Integrase-like_cat_sf"/>
</dbReference>
<comment type="caution">
    <text evidence="8">The sequence shown here is derived from an EMBL/GenBank/DDBJ whole genome shotgun (WGS) entry which is preliminary data.</text>
</comment>
<dbReference type="Pfam" id="PF14659">
    <property type="entry name" value="Phage_int_SAM_3"/>
    <property type="match status" value="1"/>
</dbReference>
<feature type="domain" description="Tyr recombinase" evidence="6">
    <location>
        <begin position="184"/>
        <end position="401"/>
    </location>
</feature>
<dbReference type="Gene3D" id="1.10.150.130">
    <property type="match status" value="1"/>
</dbReference>
<evidence type="ECO:0000259" key="6">
    <source>
        <dbReference type="PROSITE" id="PS51898"/>
    </source>
</evidence>
<dbReference type="Gene3D" id="1.10.443.10">
    <property type="entry name" value="Intergrase catalytic core"/>
    <property type="match status" value="1"/>
</dbReference>
<dbReference type="InterPro" id="IPR004107">
    <property type="entry name" value="Integrase_SAM-like_N"/>
</dbReference>
<evidence type="ECO:0000313" key="9">
    <source>
        <dbReference type="Proteomes" id="UP000677913"/>
    </source>
</evidence>
<evidence type="ECO:0000313" key="8">
    <source>
        <dbReference type="EMBL" id="MBS2963813.1"/>
    </source>
</evidence>
<dbReference type="GO" id="GO:0003677">
    <property type="term" value="F:DNA binding"/>
    <property type="evidence" value="ECO:0007669"/>
    <property type="project" value="UniProtKB-UniRule"/>
</dbReference>
<dbReference type="InterPro" id="IPR010998">
    <property type="entry name" value="Integrase_recombinase_N"/>
</dbReference>
<keyword evidence="2 4" id="KW-0238">DNA-binding</keyword>
<feature type="compositionally biased region" description="Basic and acidic residues" evidence="5">
    <location>
        <begin position="413"/>
        <end position="425"/>
    </location>
</feature>
<dbReference type="Pfam" id="PF14657">
    <property type="entry name" value="Arm-DNA-bind_4"/>
    <property type="match status" value="1"/>
</dbReference>
<dbReference type="CDD" id="cd01189">
    <property type="entry name" value="INT_ICEBs1_C_like"/>
    <property type="match status" value="1"/>
</dbReference>
<feature type="region of interest" description="Disordered" evidence="5">
    <location>
        <begin position="490"/>
        <end position="512"/>
    </location>
</feature>
<evidence type="ECO:0000256" key="3">
    <source>
        <dbReference type="ARBA" id="ARBA00023172"/>
    </source>
</evidence>
<feature type="compositionally biased region" description="Polar residues" evidence="5">
    <location>
        <begin position="428"/>
        <end position="439"/>
    </location>
</feature>
<dbReference type="AlphaFoldDB" id="A0A8J7WM46"/>
<dbReference type="PANTHER" id="PTHR30349">
    <property type="entry name" value="PHAGE INTEGRASE-RELATED"/>
    <property type="match status" value="1"/>
</dbReference>
<dbReference type="SUPFAM" id="SSF56349">
    <property type="entry name" value="DNA breaking-rejoining enzymes"/>
    <property type="match status" value="1"/>
</dbReference>
<dbReference type="EMBL" id="JAGSXH010000035">
    <property type="protein sequence ID" value="MBS2963813.1"/>
    <property type="molecule type" value="Genomic_DNA"/>
</dbReference>
<evidence type="ECO:0000256" key="1">
    <source>
        <dbReference type="ARBA" id="ARBA00022908"/>
    </source>
</evidence>
<feature type="domain" description="Core-binding (CB)" evidence="7">
    <location>
        <begin position="82"/>
        <end position="165"/>
    </location>
</feature>
<accession>A0A8J7WM46</accession>
<dbReference type="Pfam" id="PF00589">
    <property type="entry name" value="Phage_integrase"/>
    <property type="match status" value="1"/>
</dbReference>
<evidence type="ECO:0000256" key="2">
    <source>
        <dbReference type="ARBA" id="ARBA00023125"/>
    </source>
</evidence>
<dbReference type="GO" id="GO:0015074">
    <property type="term" value="P:DNA integration"/>
    <property type="evidence" value="ECO:0007669"/>
    <property type="project" value="UniProtKB-KW"/>
</dbReference>
<dbReference type="InterPro" id="IPR028259">
    <property type="entry name" value="AP2-like_int_N"/>
</dbReference>
<sequence length="512" mass="56031">MKGSTFKRCTCPVVKDAKGRRQNCQKKHGSWSYVLDIGIDPATGKRKQFKRGGFRTQTAAQDALNELLAKVQQGTFVPDASITVGEWLTQWVTERETVKKIKASTAEGYRDHMRLHLVPALGHIKLRDLRPGHVQKLLTDLTDGRKAATVLRVHATLRSALTTAVKKGLIAQNPATLVELPQSTRPKVRPWEAADLGTFLDSVAAHPLAALFETIAGAGLRRGEALGLRWSDVDLTGRFLIVRQQIKECHKVRTGQQPVCPVCGERHPGVRFDTPKSTGRAENPIELDDVVMGALLAHKLVQDSERAEWGDAYRDHDLVFAQPGGDPLNPTDVSEAFRELVDAAGLRRIRLHDLRHGHASLMLAAGVDMSLVSKRIGHSSQAITVDTYAHLLSGVGREAAEKAAALVPRKRRDQSVTKDVAKAESDGVSDSSAAGQSLTDGGARGTRTHNLRIKSPISDIPVQISVGCRVHLIPFHPDSSPRLYRRMPRRTNPSRAARSHAALIRPPTRTSS</sequence>
<reference evidence="8" key="1">
    <citation type="submission" date="2021-04" db="EMBL/GenBank/DDBJ databases">
        <title>Genome based classification of Actinospica acidithermotolerans sp. nov., an actinobacterium isolated from an Indonesian hot spring.</title>
        <authorList>
            <person name="Kusuma A.B."/>
            <person name="Putra K.E."/>
            <person name="Nafisah S."/>
            <person name="Loh J."/>
            <person name="Nouioui I."/>
            <person name="Goodfellow M."/>
        </authorList>
    </citation>
    <scope>NUCLEOTIDE SEQUENCE</scope>
    <source>
        <strain evidence="8">DSM 45618</strain>
    </source>
</reference>
<proteinExistence type="predicted"/>
<evidence type="ECO:0000256" key="4">
    <source>
        <dbReference type="PROSITE-ProRule" id="PRU01248"/>
    </source>
</evidence>
<evidence type="ECO:0000259" key="7">
    <source>
        <dbReference type="PROSITE" id="PS51900"/>
    </source>
</evidence>
<gene>
    <name evidence="8" type="ORF">KGA66_12195</name>
</gene>
<keyword evidence="9" id="KW-1185">Reference proteome</keyword>
<keyword evidence="3" id="KW-0233">DNA recombination</keyword>
<dbReference type="InterPro" id="IPR011010">
    <property type="entry name" value="DNA_brk_join_enz"/>
</dbReference>
<evidence type="ECO:0000256" key="5">
    <source>
        <dbReference type="SAM" id="MobiDB-lite"/>
    </source>
</evidence>
<dbReference type="GO" id="GO:0006310">
    <property type="term" value="P:DNA recombination"/>
    <property type="evidence" value="ECO:0007669"/>
    <property type="project" value="UniProtKB-KW"/>
</dbReference>
<dbReference type="PANTHER" id="PTHR30349:SF91">
    <property type="entry name" value="INTA PROTEIN"/>
    <property type="match status" value="1"/>
</dbReference>
<dbReference type="InterPro" id="IPR050090">
    <property type="entry name" value="Tyrosine_recombinase_XerCD"/>
</dbReference>
<dbReference type="Proteomes" id="UP000677913">
    <property type="component" value="Unassembled WGS sequence"/>
</dbReference>
<dbReference type="PROSITE" id="PS51900">
    <property type="entry name" value="CB"/>
    <property type="match status" value="1"/>
</dbReference>